<evidence type="ECO:0000313" key="2">
    <source>
        <dbReference type="Proteomes" id="UP001154322"/>
    </source>
</evidence>
<reference evidence="1" key="1">
    <citation type="submission" date="2022-06" db="EMBL/GenBank/DDBJ databases">
        <authorList>
            <person name="Dietemann V."/>
            <person name="Ory F."/>
            <person name="Dainat B."/>
            <person name="Oberhansli S."/>
        </authorList>
    </citation>
    <scope>NUCLEOTIDE SEQUENCE</scope>
    <source>
        <strain evidence="1">Ena-SAMPLE-TAB-26-04-2022-14:26:32:270-5432</strain>
    </source>
</reference>
<sequence length="67" mass="7417">MKLYTCLGLAKVGPLVPPQAKSNGGRVDNPECFAVCYRTAMPRQNLHSQPLENLLEQVRIHLIMLAA</sequence>
<organism evidence="1 2">
    <name type="scientific">Paenibacillus melissococcoides</name>
    <dbReference type="NCBI Taxonomy" id="2912268"/>
    <lineage>
        <taxon>Bacteria</taxon>
        <taxon>Bacillati</taxon>
        <taxon>Bacillota</taxon>
        <taxon>Bacilli</taxon>
        <taxon>Bacillales</taxon>
        <taxon>Paenibacillaceae</taxon>
        <taxon>Paenibacillus</taxon>
    </lineage>
</organism>
<keyword evidence="2" id="KW-1185">Reference proteome</keyword>
<dbReference type="Proteomes" id="UP001154322">
    <property type="component" value="Unassembled WGS sequence"/>
</dbReference>
<evidence type="ECO:0000313" key="1">
    <source>
        <dbReference type="EMBL" id="CAH8242861.1"/>
    </source>
</evidence>
<name>A0ABN8TW26_9BACL</name>
<proteinExistence type="predicted"/>
<dbReference type="EMBL" id="CALYLO010000001">
    <property type="protein sequence ID" value="CAH8242861.1"/>
    <property type="molecule type" value="Genomic_DNA"/>
</dbReference>
<protein>
    <submittedName>
        <fullName evidence="1">Uncharacterized protein</fullName>
    </submittedName>
</protein>
<gene>
    <name evidence="1" type="ORF">WJ0W_000070</name>
</gene>
<accession>A0ABN8TW26</accession>
<comment type="caution">
    <text evidence="1">The sequence shown here is derived from an EMBL/GenBank/DDBJ whole genome shotgun (WGS) entry which is preliminary data.</text>
</comment>